<dbReference type="EMBL" id="CADCTX010000003">
    <property type="protein sequence ID" value="CAA9295396.1"/>
    <property type="molecule type" value="Genomic_DNA"/>
</dbReference>
<evidence type="ECO:0000256" key="1">
    <source>
        <dbReference type="SAM" id="MobiDB-lite"/>
    </source>
</evidence>
<feature type="compositionally biased region" description="Basic residues" evidence="1">
    <location>
        <begin position="94"/>
        <end position="103"/>
    </location>
</feature>
<proteinExistence type="predicted"/>
<reference evidence="2" key="1">
    <citation type="submission" date="2020-02" db="EMBL/GenBank/DDBJ databases">
        <authorList>
            <person name="Meier V. D."/>
        </authorList>
    </citation>
    <scope>NUCLEOTIDE SEQUENCE</scope>
    <source>
        <strain evidence="2">AVDCRST_MAG40</strain>
    </source>
</reference>
<feature type="region of interest" description="Disordered" evidence="1">
    <location>
        <begin position="1"/>
        <end position="103"/>
    </location>
</feature>
<protein>
    <submittedName>
        <fullName evidence="2">Uncharacterized protein</fullName>
    </submittedName>
</protein>
<feature type="compositionally biased region" description="Basic residues" evidence="1">
    <location>
        <begin position="1"/>
        <end position="32"/>
    </location>
</feature>
<dbReference type="AlphaFoldDB" id="A0A6J4K424"/>
<organism evidence="2">
    <name type="scientific">uncultured Gemmatimonadaceae bacterium</name>
    <dbReference type="NCBI Taxonomy" id="246130"/>
    <lineage>
        <taxon>Bacteria</taxon>
        <taxon>Pseudomonadati</taxon>
        <taxon>Gemmatimonadota</taxon>
        <taxon>Gemmatimonadia</taxon>
        <taxon>Gemmatimonadales</taxon>
        <taxon>Gemmatimonadaceae</taxon>
        <taxon>environmental samples</taxon>
    </lineage>
</organism>
<feature type="compositionally biased region" description="Basic residues" evidence="1">
    <location>
        <begin position="71"/>
        <end position="81"/>
    </location>
</feature>
<sequence length="180" mass="19812">MASAARGRRRGSGRGRAGRPARKRGRRGRARRCAPGERGAPAGRRARRRRRAGPRGRAPARPPRPRLVGGRGRRDRARARVRQQLGGTEGQIAHARRARRCRPHALRRSARRCGRAGWTGPRRACPFARRLTAGSGQQRVQLTLGEVESLAGLVGWAEGAHERIRRARSRFDGEAAADAP</sequence>
<name>A0A6J4K424_9BACT</name>
<evidence type="ECO:0000313" key="2">
    <source>
        <dbReference type="EMBL" id="CAA9295396.1"/>
    </source>
</evidence>
<accession>A0A6J4K424</accession>
<gene>
    <name evidence="2" type="ORF">AVDCRST_MAG40-15</name>
</gene>
<feature type="compositionally biased region" description="Basic residues" evidence="1">
    <location>
        <begin position="44"/>
        <end position="54"/>
    </location>
</feature>